<dbReference type="InterPro" id="IPR037898">
    <property type="entry name" value="NudC_fam"/>
</dbReference>
<dbReference type="PANTHER" id="PTHR12356">
    <property type="entry name" value="NUCLEAR MOVEMENT PROTEIN NUDC"/>
    <property type="match status" value="1"/>
</dbReference>
<organism evidence="4 5">
    <name type="scientific">Stylophora pistillata</name>
    <name type="common">Smooth cauliflower coral</name>
    <dbReference type="NCBI Taxonomy" id="50429"/>
    <lineage>
        <taxon>Eukaryota</taxon>
        <taxon>Metazoa</taxon>
        <taxon>Cnidaria</taxon>
        <taxon>Anthozoa</taxon>
        <taxon>Hexacorallia</taxon>
        <taxon>Scleractinia</taxon>
        <taxon>Astrocoeniina</taxon>
        <taxon>Pocilloporidae</taxon>
        <taxon>Stylophora</taxon>
    </lineage>
</organism>
<dbReference type="PANTHER" id="PTHR12356:SF19">
    <property type="entry name" value="NUDC DOMAIN-CONTAINING PROTEIN 3"/>
    <property type="match status" value="1"/>
</dbReference>
<reference evidence="5" key="1">
    <citation type="journal article" date="2017" name="bioRxiv">
        <title>Comparative analysis of the genomes of Stylophora pistillata and Acropora digitifera provides evidence for extensive differences between species of corals.</title>
        <authorList>
            <person name="Voolstra C.R."/>
            <person name="Li Y."/>
            <person name="Liew Y.J."/>
            <person name="Baumgarten S."/>
            <person name="Zoccola D."/>
            <person name="Flot J.-F."/>
            <person name="Tambutte S."/>
            <person name="Allemand D."/>
            <person name="Aranda M."/>
        </authorList>
    </citation>
    <scope>NUCLEOTIDE SEQUENCE [LARGE SCALE GENOMIC DNA]</scope>
</reference>
<dbReference type="GO" id="GO:0005737">
    <property type="term" value="C:cytoplasm"/>
    <property type="evidence" value="ECO:0007669"/>
    <property type="project" value="TreeGrafter"/>
</dbReference>
<dbReference type="SUPFAM" id="SSF49764">
    <property type="entry name" value="HSP20-like chaperones"/>
    <property type="match status" value="1"/>
</dbReference>
<dbReference type="Gene3D" id="2.60.40.790">
    <property type="match status" value="1"/>
</dbReference>
<dbReference type="EMBL" id="LSMT01000033">
    <property type="protein sequence ID" value="PFX31612.1"/>
    <property type="molecule type" value="Genomic_DNA"/>
</dbReference>
<evidence type="ECO:0000256" key="2">
    <source>
        <dbReference type="SAM" id="MobiDB-lite"/>
    </source>
</evidence>
<feature type="compositionally biased region" description="Polar residues" evidence="2">
    <location>
        <begin position="127"/>
        <end position="138"/>
    </location>
</feature>
<proteinExistence type="predicted"/>
<feature type="domain" description="CS" evidence="3">
    <location>
        <begin position="194"/>
        <end position="290"/>
    </location>
</feature>
<evidence type="ECO:0000313" key="4">
    <source>
        <dbReference type="EMBL" id="PFX31612.1"/>
    </source>
</evidence>
<accession>A0A2B4SST4</accession>
<protein>
    <submittedName>
        <fullName evidence="4">NudC domain-containing protein 3</fullName>
    </submittedName>
</protein>
<keyword evidence="1" id="KW-0597">Phosphoprotein</keyword>
<dbReference type="STRING" id="50429.A0A2B4SST4"/>
<dbReference type="InterPro" id="IPR007052">
    <property type="entry name" value="CS_dom"/>
</dbReference>
<evidence type="ECO:0000256" key="1">
    <source>
        <dbReference type="ARBA" id="ARBA00022553"/>
    </source>
</evidence>
<feature type="region of interest" description="Disordered" evidence="2">
    <location>
        <begin position="73"/>
        <end position="183"/>
    </location>
</feature>
<comment type="caution">
    <text evidence="4">The sequence shown here is derived from an EMBL/GenBank/DDBJ whole genome shotgun (WGS) entry which is preliminary data.</text>
</comment>
<evidence type="ECO:0000259" key="3">
    <source>
        <dbReference type="PROSITE" id="PS51203"/>
    </source>
</evidence>
<dbReference type="AlphaFoldDB" id="A0A2B4SST4"/>
<dbReference type="InterPro" id="IPR025934">
    <property type="entry name" value="NudC_N_dom"/>
</dbReference>
<sequence>MDSSKFDDLLMGILQHCEQVEPFLDAIFSFLARRTDFFLLMHNRDDKMGFAPGVAEKMVLKIFKTYQQIVTGNQTRTKKQAHGKISEKGKQKCVDVERATDKTTAASEKTIPSVPMASSDADIPPAITSSEVETSPTSDKGHAQLPASTTEKTPSAASTSSPKFTSPSQGSGDVTSNESKGLVPGKTADCYNGAVLEKYSWSQTITDIEIKIPVPSSVTKGRDVGVEIKSSHLKVWLKNGIPPDSDSSILVDGKLQWSIKCEDSMWLLEAGKQIIVNLDKVEERFWTTVLEGDTEIDKTKVDTTRDISEFDEQTQSDFQHVMYDHHQKLQGKPTSQEMKTHDLLKKAWNAKGSPFAGTDFDPSKVNISPSYG</sequence>
<dbReference type="Pfam" id="PF14050">
    <property type="entry name" value="Nudc_N"/>
    <property type="match status" value="1"/>
</dbReference>
<dbReference type="InterPro" id="IPR008978">
    <property type="entry name" value="HSP20-like_chaperone"/>
</dbReference>
<dbReference type="Proteomes" id="UP000225706">
    <property type="component" value="Unassembled WGS sequence"/>
</dbReference>
<evidence type="ECO:0000313" key="5">
    <source>
        <dbReference type="Proteomes" id="UP000225706"/>
    </source>
</evidence>
<dbReference type="Pfam" id="PF04969">
    <property type="entry name" value="CS"/>
    <property type="match status" value="1"/>
</dbReference>
<name>A0A2B4SST4_STYPI</name>
<keyword evidence="5" id="KW-1185">Reference proteome</keyword>
<dbReference type="GO" id="GO:0006457">
    <property type="term" value="P:protein folding"/>
    <property type="evidence" value="ECO:0007669"/>
    <property type="project" value="TreeGrafter"/>
</dbReference>
<dbReference type="PROSITE" id="PS51203">
    <property type="entry name" value="CS"/>
    <property type="match status" value="1"/>
</dbReference>
<feature type="compositionally biased region" description="Polar residues" evidence="2">
    <location>
        <begin position="146"/>
        <end position="179"/>
    </location>
</feature>
<gene>
    <name evidence="4" type="primary">Nudcd3</name>
    <name evidence="4" type="ORF">AWC38_SpisGene3554</name>
</gene>
<feature type="compositionally biased region" description="Basic and acidic residues" evidence="2">
    <location>
        <begin position="84"/>
        <end position="101"/>
    </location>
</feature>
<dbReference type="OrthoDB" id="515366at2759"/>
<dbReference type="GO" id="GO:0051082">
    <property type="term" value="F:unfolded protein binding"/>
    <property type="evidence" value="ECO:0007669"/>
    <property type="project" value="TreeGrafter"/>
</dbReference>